<reference evidence="3" key="2">
    <citation type="submission" date="2018-02" db="UniProtKB">
        <authorList>
            <consortium name="EnsemblPlants"/>
        </authorList>
    </citation>
    <scope>IDENTIFICATION</scope>
    <source>
        <strain evidence="3">Williams 82</strain>
    </source>
</reference>
<dbReference type="AlphaFoldDB" id="I1JFI6"/>
<dbReference type="SUPFAM" id="SSF52402">
    <property type="entry name" value="Adenine nucleotide alpha hydrolases-like"/>
    <property type="match status" value="1"/>
</dbReference>
<evidence type="ECO:0008006" key="5">
    <source>
        <dbReference type="Google" id="ProtNLM"/>
    </source>
</evidence>
<dbReference type="PANTHER" id="PTHR46553">
    <property type="entry name" value="ADENINE NUCLEOTIDE ALPHA HYDROLASES-LIKE SUPERFAMILY PROTEIN"/>
    <property type="match status" value="1"/>
</dbReference>
<proteinExistence type="predicted"/>
<dbReference type="EnsemblPlants" id="KRH71569">
    <property type="protein sequence ID" value="KRH71569"/>
    <property type="gene ID" value="GLYMA_02G155600"/>
</dbReference>
<evidence type="ECO:0000313" key="2">
    <source>
        <dbReference type="EMBL" id="KRH71569.1"/>
    </source>
</evidence>
<keyword evidence="1" id="KW-1133">Transmembrane helix</keyword>
<dbReference type="EMBL" id="CM000835">
    <property type="protein sequence ID" value="KRH71569.1"/>
    <property type="molecule type" value="Genomic_DNA"/>
</dbReference>
<evidence type="ECO:0000313" key="4">
    <source>
        <dbReference type="Proteomes" id="UP000008827"/>
    </source>
</evidence>
<gene>
    <name evidence="3" type="primary">LOC100816212</name>
    <name evidence="2" type="ORF">GLYMA_02G155600</name>
</gene>
<evidence type="ECO:0000256" key="1">
    <source>
        <dbReference type="SAM" id="Phobius"/>
    </source>
</evidence>
<dbReference type="ExpressionAtlas" id="I1JFI6">
    <property type="expression patterns" value="baseline and differential"/>
</dbReference>
<dbReference type="Proteomes" id="UP000008827">
    <property type="component" value="Chromosome 2"/>
</dbReference>
<reference evidence="2" key="3">
    <citation type="submission" date="2018-07" db="EMBL/GenBank/DDBJ databases">
        <title>WGS assembly of Glycine max.</title>
        <authorList>
            <person name="Schmutz J."/>
            <person name="Cannon S."/>
            <person name="Schlueter J."/>
            <person name="Ma J."/>
            <person name="Mitros T."/>
            <person name="Nelson W."/>
            <person name="Hyten D."/>
            <person name="Song Q."/>
            <person name="Thelen J."/>
            <person name="Cheng J."/>
            <person name="Xu D."/>
            <person name="Hellsten U."/>
            <person name="May G."/>
            <person name="Yu Y."/>
            <person name="Sakurai T."/>
            <person name="Umezawa T."/>
            <person name="Bhattacharyya M."/>
            <person name="Sandhu D."/>
            <person name="Valliyodan B."/>
            <person name="Lindquist E."/>
            <person name="Peto M."/>
            <person name="Grant D."/>
            <person name="Shu S."/>
            <person name="Goodstein D."/>
            <person name="Barry K."/>
            <person name="Futrell-Griggs M."/>
            <person name="Abernathy B."/>
            <person name="Du J."/>
            <person name="Tian Z."/>
            <person name="Zhu L."/>
            <person name="Gill N."/>
            <person name="Joshi T."/>
            <person name="Libault M."/>
            <person name="Sethuraman A."/>
            <person name="Zhang X."/>
            <person name="Shinozaki K."/>
            <person name="Nguyen H."/>
            <person name="Wing R."/>
            <person name="Cregan P."/>
            <person name="Specht J."/>
            <person name="Grimwood J."/>
            <person name="Rokhsar D."/>
            <person name="Stacey G."/>
            <person name="Shoemaker R."/>
            <person name="Jackson S."/>
        </authorList>
    </citation>
    <scope>NUCLEOTIDE SEQUENCE</scope>
    <source>
        <tissue evidence="2">Callus</tissue>
    </source>
</reference>
<name>I1JFI6_SOYBN</name>
<evidence type="ECO:0000313" key="3">
    <source>
        <dbReference type="EnsemblPlants" id="KRH71569"/>
    </source>
</evidence>
<dbReference type="InterPro" id="IPR014729">
    <property type="entry name" value="Rossmann-like_a/b/a_fold"/>
</dbReference>
<sequence>MAASSSEKQVVVIGIDDSEQSTYALNWALDNFFPSPIFKLVLIHSRPTATSAVGFAGPGAAEVLPIVDSDLRKIGARVLETAKQLCINKSVILFFFLFPCLFVNLLILLLHVCFSRLTLPVNVILGKFSYA</sequence>
<dbReference type="PANTHER" id="PTHR46553:SF3">
    <property type="entry name" value="ADENINE NUCLEOTIDE ALPHA HYDROLASES-LIKE SUPERFAMILY PROTEIN"/>
    <property type="match status" value="1"/>
</dbReference>
<keyword evidence="1" id="KW-0472">Membrane</keyword>
<dbReference type="Gramene" id="KRH71569">
    <property type="protein sequence ID" value="KRH71569"/>
    <property type="gene ID" value="GLYMA_02G155600"/>
</dbReference>
<organism evidence="3">
    <name type="scientific">Glycine max</name>
    <name type="common">Soybean</name>
    <name type="synonym">Glycine hispida</name>
    <dbReference type="NCBI Taxonomy" id="3847"/>
    <lineage>
        <taxon>Eukaryota</taxon>
        <taxon>Viridiplantae</taxon>
        <taxon>Streptophyta</taxon>
        <taxon>Embryophyta</taxon>
        <taxon>Tracheophyta</taxon>
        <taxon>Spermatophyta</taxon>
        <taxon>Magnoliopsida</taxon>
        <taxon>eudicotyledons</taxon>
        <taxon>Gunneridae</taxon>
        <taxon>Pentapetalae</taxon>
        <taxon>rosids</taxon>
        <taxon>fabids</taxon>
        <taxon>Fabales</taxon>
        <taxon>Fabaceae</taxon>
        <taxon>Papilionoideae</taxon>
        <taxon>50 kb inversion clade</taxon>
        <taxon>NPAAA clade</taxon>
        <taxon>indigoferoid/millettioid clade</taxon>
        <taxon>Phaseoleae</taxon>
        <taxon>Glycine</taxon>
        <taxon>Glycine subgen. Soja</taxon>
    </lineage>
</organism>
<keyword evidence="4" id="KW-1185">Reference proteome</keyword>
<dbReference type="Gene3D" id="3.40.50.620">
    <property type="entry name" value="HUPs"/>
    <property type="match status" value="1"/>
</dbReference>
<reference evidence="2 3" key="1">
    <citation type="journal article" date="2010" name="Nature">
        <title>Genome sequence of the palaeopolyploid soybean.</title>
        <authorList>
            <person name="Schmutz J."/>
            <person name="Cannon S.B."/>
            <person name="Schlueter J."/>
            <person name="Ma J."/>
            <person name="Mitros T."/>
            <person name="Nelson W."/>
            <person name="Hyten D.L."/>
            <person name="Song Q."/>
            <person name="Thelen J.J."/>
            <person name="Cheng J."/>
            <person name="Xu D."/>
            <person name="Hellsten U."/>
            <person name="May G.D."/>
            <person name="Yu Y."/>
            <person name="Sakurai T."/>
            <person name="Umezawa T."/>
            <person name="Bhattacharyya M.K."/>
            <person name="Sandhu D."/>
            <person name="Valliyodan B."/>
            <person name="Lindquist E."/>
            <person name="Peto M."/>
            <person name="Grant D."/>
            <person name="Shu S."/>
            <person name="Goodstein D."/>
            <person name="Barry K."/>
            <person name="Futrell-Griggs M."/>
            <person name="Abernathy B."/>
            <person name="Du J."/>
            <person name="Tian Z."/>
            <person name="Zhu L."/>
            <person name="Gill N."/>
            <person name="Joshi T."/>
            <person name="Libault M."/>
            <person name="Sethuraman A."/>
            <person name="Zhang X.-C."/>
            <person name="Shinozaki K."/>
            <person name="Nguyen H.T."/>
            <person name="Wing R.A."/>
            <person name="Cregan P."/>
            <person name="Specht J."/>
            <person name="Grimwood J."/>
            <person name="Rokhsar D."/>
            <person name="Stacey G."/>
            <person name="Shoemaker R.C."/>
            <person name="Jackson S.A."/>
        </authorList>
    </citation>
    <scope>NUCLEOTIDE SEQUENCE [LARGE SCALE GENOMIC DNA]</scope>
    <source>
        <strain evidence="3">cv. Williams 82</strain>
        <tissue evidence="2">Callus</tissue>
    </source>
</reference>
<keyword evidence="1" id="KW-0812">Transmembrane</keyword>
<feature type="transmembrane region" description="Helical" evidence="1">
    <location>
        <begin position="91"/>
        <end position="112"/>
    </location>
</feature>
<protein>
    <recommendedName>
        <fullName evidence="5">UspA domain-containing protein</fullName>
    </recommendedName>
</protein>
<dbReference type="HOGENOM" id="CLU_1931312_0_0_1"/>
<accession>I1JFI6</accession>